<evidence type="ECO:0000256" key="4">
    <source>
        <dbReference type="SAM" id="SignalP"/>
    </source>
</evidence>
<dbReference type="Proteomes" id="UP000029736">
    <property type="component" value="Unassembled WGS sequence"/>
</dbReference>
<dbReference type="Gene3D" id="2.60.40.10">
    <property type="entry name" value="Immunoglobulins"/>
    <property type="match status" value="1"/>
</dbReference>
<dbReference type="PANTHER" id="PTHR42732">
    <property type="entry name" value="BETA-GALACTOSIDASE"/>
    <property type="match status" value="1"/>
</dbReference>
<dbReference type="InterPro" id="IPR006104">
    <property type="entry name" value="Glyco_hydro_2_N"/>
</dbReference>
<name>A0A098S930_9BACT</name>
<dbReference type="STRING" id="1524460.IX84_13680"/>
<dbReference type="Gene3D" id="2.60.120.260">
    <property type="entry name" value="Galactose-binding domain-like"/>
    <property type="match status" value="1"/>
</dbReference>
<evidence type="ECO:0000256" key="2">
    <source>
        <dbReference type="ARBA" id="ARBA00022801"/>
    </source>
</evidence>
<dbReference type="Pfam" id="PF02836">
    <property type="entry name" value="Glyco_hydro_2_C"/>
    <property type="match status" value="1"/>
</dbReference>
<keyword evidence="2" id="KW-0378">Hydrolase</keyword>
<dbReference type="InterPro" id="IPR013783">
    <property type="entry name" value="Ig-like_fold"/>
</dbReference>
<dbReference type="InterPro" id="IPR008979">
    <property type="entry name" value="Galactose-bd-like_sf"/>
</dbReference>
<dbReference type="GO" id="GO:0004553">
    <property type="term" value="F:hydrolase activity, hydrolyzing O-glycosyl compounds"/>
    <property type="evidence" value="ECO:0007669"/>
    <property type="project" value="InterPro"/>
</dbReference>
<reference evidence="7 8" key="1">
    <citation type="journal article" date="2014" name="Int. J. Syst. Evol. Microbiol.">
        <title>Phaeodactylibacter xiamenensis gen. nov., sp. nov., a member of the family Saprospiraceae isolated from the marine alga Phaeodactylum tricornutum.</title>
        <authorList>
            <person name="Chen Z.Jr."/>
            <person name="Lei X."/>
            <person name="Lai Q."/>
            <person name="Li Y."/>
            <person name="Zhang B."/>
            <person name="Zhang J."/>
            <person name="Zhang H."/>
            <person name="Yang L."/>
            <person name="Zheng W."/>
            <person name="Tian Y."/>
            <person name="Yu Z."/>
            <person name="Xu H.Jr."/>
            <person name="Zheng T."/>
        </authorList>
    </citation>
    <scope>NUCLEOTIDE SEQUENCE [LARGE SCALE GENOMIC DNA]</scope>
    <source>
        <strain evidence="7 8">KD52</strain>
    </source>
</reference>
<dbReference type="PANTHER" id="PTHR42732:SF1">
    <property type="entry name" value="BETA-MANNOSIDASE"/>
    <property type="match status" value="1"/>
</dbReference>
<dbReference type="RefSeq" id="WP_044221312.1">
    <property type="nucleotide sequence ID" value="NZ_JBKAGJ010000020.1"/>
</dbReference>
<dbReference type="EMBL" id="JPOS01000034">
    <property type="protein sequence ID" value="KGE87597.1"/>
    <property type="molecule type" value="Genomic_DNA"/>
</dbReference>
<comment type="similarity">
    <text evidence="1">Belongs to the glycosyl hydrolase 2 family.</text>
</comment>
<gene>
    <name evidence="7" type="ORF">IX84_13680</name>
</gene>
<feature type="domain" description="Glycosyl hydrolases family 2 sugar binding" evidence="6">
    <location>
        <begin position="36"/>
        <end position="210"/>
    </location>
</feature>
<dbReference type="Gene3D" id="3.20.20.80">
    <property type="entry name" value="Glycosidases"/>
    <property type="match status" value="1"/>
</dbReference>
<dbReference type="InterPro" id="IPR051913">
    <property type="entry name" value="GH2_Domain-Containing"/>
</dbReference>
<evidence type="ECO:0000256" key="1">
    <source>
        <dbReference type="ARBA" id="ARBA00007401"/>
    </source>
</evidence>
<sequence>MNFTEAIALSLCLALSLGTAKAQNLLTNPHARATLSLNGEWQYIIDPYETGFYDYRFKEKAERDPGAYWNSGAADSRTDLREHGYDDQATLRVPGDWNAQDPKFLYYEGTVWYKKDFDYQKKSAENRVFLYFGAVNYQAEVYLNGKKLGRHIGGFTPFQFEIPDSVLQEQDNLLVVKVDNKRYKDAVPTVNTDWWNYGGITRDVLLIETPGFFVEDYFLQLKNGGTNARPIAENAEAAGWVELNGATKGEKVHIAIPELNLEKTIAYAGERTAFSLRLPEVELWSDANPKRYAISIRAGQDELNDQIGFRTIAVEGKQILLNGKPVFLRGICLHEEMPMEARRAYSKEDATTLLGWAAELNCNFVRLAHYPHNEHMVRTADSLGILLWSEIPVYWTIDFGNPEVLEKAQAQLQEMIARDRNRPSIIIWSVGNETPVSPTRTAFMKELVKTARGLDDTRLISAALEVHYNRDKNTIDDPLGAATDVVSVNEYLGWYVGLPSYCQTAQWETVYDKPLIISETGAGSLGGFHADSLTRWSEEYQEWFYEEQVKMMKRMPDNYTGFTPWILTDFRSPKRNHPVYQEGWNRKGLISNTGDKKKAFYVLQAYYNWIEAQGQK</sequence>
<evidence type="ECO:0000313" key="8">
    <source>
        <dbReference type="Proteomes" id="UP000029736"/>
    </source>
</evidence>
<dbReference type="InterPro" id="IPR006101">
    <property type="entry name" value="Glyco_hydro_2"/>
</dbReference>
<evidence type="ECO:0000259" key="5">
    <source>
        <dbReference type="Pfam" id="PF02836"/>
    </source>
</evidence>
<dbReference type="Pfam" id="PF02837">
    <property type="entry name" value="Glyco_hydro_2_N"/>
    <property type="match status" value="1"/>
</dbReference>
<keyword evidence="3" id="KW-0326">Glycosidase</keyword>
<dbReference type="SUPFAM" id="SSF49303">
    <property type="entry name" value="beta-Galactosidase/glucuronidase domain"/>
    <property type="match status" value="1"/>
</dbReference>
<dbReference type="SUPFAM" id="SSF49785">
    <property type="entry name" value="Galactose-binding domain-like"/>
    <property type="match status" value="1"/>
</dbReference>
<dbReference type="InterPro" id="IPR017853">
    <property type="entry name" value="GH"/>
</dbReference>
<protein>
    <submittedName>
        <fullName evidence="7">Beta-glucuronidase</fullName>
    </submittedName>
</protein>
<feature type="chain" id="PRO_5001948022" evidence="4">
    <location>
        <begin position="23"/>
        <end position="616"/>
    </location>
</feature>
<keyword evidence="8" id="KW-1185">Reference proteome</keyword>
<organism evidence="7 8">
    <name type="scientific">Phaeodactylibacter xiamenensis</name>
    <dbReference type="NCBI Taxonomy" id="1524460"/>
    <lineage>
        <taxon>Bacteria</taxon>
        <taxon>Pseudomonadati</taxon>
        <taxon>Bacteroidota</taxon>
        <taxon>Saprospiria</taxon>
        <taxon>Saprospirales</taxon>
        <taxon>Haliscomenobacteraceae</taxon>
        <taxon>Phaeodactylibacter</taxon>
    </lineage>
</organism>
<dbReference type="InterPro" id="IPR006103">
    <property type="entry name" value="Glyco_hydro_2_cat"/>
</dbReference>
<evidence type="ECO:0000256" key="3">
    <source>
        <dbReference type="ARBA" id="ARBA00023295"/>
    </source>
</evidence>
<dbReference type="OrthoDB" id="1007335at2"/>
<evidence type="ECO:0000313" key="7">
    <source>
        <dbReference type="EMBL" id="KGE87597.1"/>
    </source>
</evidence>
<dbReference type="PROSITE" id="PS00608">
    <property type="entry name" value="GLYCOSYL_HYDROL_F2_2"/>
    <property type="match status" value="1"/>
</dbReference>
<proteinExistence type="inferred from homology"/>
<feature type="signal peptide" evidence="4">
    <location>
        <begin position="1"/>
        <end position="22"/>
    </location>
</feature>
<evidence type="ECO:0000259" key="6">
    <source>
        <dbReference type="Pfam" id="PF02837"/>
    </source>
</evidence>
<dbReference type="InterPro" id="IPR036156">
    <property type="entry name" value="Beta-gal/glucu_dom_sf"/>
</dbReference>
<dbReference type="PRINTS" id="PR00132">
    <property type="entry name" value="GLHYDRLASE2"/>
</dbReference>
<dbReference type="AlphaFoldDB" id="A0A098S930"/>
<feature type="domain" description="Glycoside hydrolase family 2 catalytic" evidence="5">
    <location>
        <begin position="312"/>
        <end position="608"/>
    </location>
</feature>
<comment type="caution">
    <text evidence="7">The sequence shown here is derived from an EMBL/GenBank/DDBJ whole genome shotgun (WGS) entry which is preliminary data.</text>
</comment>
<keyword evidence="4" id="KW-0732">Signal</keyword>
<dbReference type="SUPFAM" id="SSF51445">
    <property type="entry name" value="(Trans)glycosidases"/>
    <property type="match status" value="1"/>
</dbReference>
<dbReference type="GO" id="GO:0005975">
    <property type="term" value="P:carbohydrate metabolic process"/>
    <property type="evidence" value="ECO:0007669"/>
    <property type="project" value="InterPro"/>
</dbReference>
<dbReference type="InterPro" id="IPR023232">
    <property type="entry name" value="Glyco_hydro_2_AS"/>
</dbReference>
<accession>A0A098S930</accession>